<dbReference type="AlphaFoldDB" id="A0AAV2GWJ1"/>
<name>A0AAV2GWJ1_9ROSI</name>
<protein>
    <recommendedName>
        <fullName evidence="2">Retrotransposon Copia-like N-terminal domain-containing protein</fullName>
    </recommendedName>
</protein>
<feature type="region of interest" description="Disordered" evidence="1">
    <location>
        <begin position="1"/>
        <end position="21"/>
    </location>
</feature>
<dbReference type="InterPro" id="IPR029472">
    <property type="entry name" value="Copia-like_N"/>
</dbReference>
<dbReference type="Pfam" id="PF14244">
    <property type="entry name" value="Retrotran_gag_3"/>
    <property type="match status" value="1"/>
</dbReference>
<dbReference type="EMBL" id="OZ034822">
    <property type="protein sequence ID" value="CAL1413650.1"/>
    <property type="molecule type" value="Genomic_DNA"/>
</dbReference>
<evidence type="ECO:0000313" key="4">
    <source>
        <dbReference type="Proteomes" id="UP001497516"/>
    </source>
</evidence>
<accession>A0AAV2GWJ1</accession>
<proteinExistence type="predicted"/>
<dbReference type="PANTHER" id="PTHR37610:SF97">
    <property type="entry name" value="RETROTRANSPOSON GAG DOMAIN-CONTAINING PROTEIN"/>
    <property type="match status" value="1"/>
</dbReference>
<evidence type="ECO:0000259" key="2">
    <source>
        <dbReference type="Pfam" id="PF14244"/>
    </source>
</evidence>
<dbReference type="Proteomes" id="UP001497516">
    <property type="component" value="Chromosome 9"/>
</dbReference>
<feature type="domain" description="Retrotransposon Copia-like N-terminal" evidence="2">
    <location>
        <begin position="33"/>
        <end position="77"/>
    </location>
</feature>
<gene>
    <name evidence="3" type="ORF">LTRI10_LOCUS52866</name>
</gene>
<keyword evidence="4" id="KW-1185">Reference proteome</keyword>
<organism evidence="3 4">
    <name type="scientific">Linum trigynum</name>
    <dbReference type="NCBI Taxonomy" id="586398"/>
    <lineage>
        <taxon>Eukaryota</taxon>
        <taxon>Viridiplantae</taxon>
        <taxon>Streptophyta</taxon>
        <taxon>Embryophyta</taxon>
        <taxon>Tracheophyta</taxon>
        <taxon>Spermatophyta</taxon>
        <taxon>Magnoliopsida</taxon>
        <taxon>eudicotyledons</taxon>
        <taxon>Gunneridae</taxon>
        <taxon>Pentapetalae</taxon>
        <taxon>rosids</taxon>
        <taxon>fabids</taxon>
        <taxon>Malpighiales</taxon>
        <taxon>Linaceae</taxon>
        <taxon>Linum</taxon>
    </lineage>
</organism>
<evidence type="ECO:0000256" key="1">
    <source>
        <dbReference type="SAM" id="MobiDB-lite"/>
    </source>
</evidence>
<evidence type="ECO:0000313" key="3">
    <source>
        <dbReference type="EMBL" id="CAL1413650.1"/>
    </source>
</evidence>
<reference evidence="3 4" key="1">
    <citation type="submission" date="2024-04" db="EMBL/GenBank/DDBJ databases">
        <authorList>
            <person name="Fracassetti M."/>
        </authorList>
    </citation>
    <scope>NUCLEOTIDE SEQUENCE [LARGE SCALE GENOMIC DNA]</scope>
</reference>
<sequence length="213" mass="23797">MGDENKDSKGGLLHTGGSSSDQDILLSSPLYLHPSEDPACLFVVDLLSDSNYGEWVNDMMETLISKNKLTFVNGSLPRSAAGPGTRVDAWDRCDATVKGWLNTAMIREVRNSVRTTSTARDIWVDLQQRFGEGSSQRSYKIQRQISALRQDKLSVSAFYTKLWGLWDEMYTISNTPRCTCSGFTCGGCRCDLAKQLRDQQETTHLFEFFVGIG</sequence>
<dbReference type="PANTHER" id="PTHR37610">
    <property type="entry name" value="CCHC-TYPE DOMAIN-CONTAINING PROTEIN"/>
    <property type="match status" value="1"/>
</dbReference>